<proteinExistence type="predicted"/>
<dbReference type="SMART" id="SM00205">
    <property type="entry name" value="THN"/>
    <property type="match status" value="1"/>
</dbReference>
<feature type="disulfide bond" evidence="1">
    <location>
        <begin position="81"/>
        <end position="87"/>
    </location>
</feature>
<gene>
    <name evidence="3" type="ORF">GLOTRDRAFT_89992</name>
</gene>
<feature type="disulfide bond" evidence="1">
    <location>
        <begin position="92"/>
        <end position="99"/>
    </location>
</feature>
<organism evidence="3 4">
    <name type="scientific">Gloeophyllum trabeum (strain ATCC 11539 / FP-39264 / Madison 617)</name>
    <name type="common">Brown rot fungus</name>
    <dbReference type="NCBI Taxonomy" id="670483"/>
    <lineage>
        <taxon>Eukaryota</taxon>
        <taxon>Fungi</taxon>
        <taxon>Dikarya</taxon>
        <taxon>Basidiomycota</taxon>
        <taxon>Agaricomycotina</taxon>
        <taxon>Agaricomycetes</taxon>
        <taxon>Gloeophyllales</taxon>
        <taxon>Gloeophyllaceae</taxon>
        <taxon>Gloeophyllum</taxon>
    </lineage>
</organism>
<dbReference type="Gene3D" id="2.60.110.10">
    <property type="entry name" value="Thaumatin"/>
    <property type="match status" value="1"/>
</dbReference>
<name>S7QM32_GLOTA</name>
<dbReference type="EMBL" id="KB469296">
    <property type="protein sequence ID" value="EPQ60498.1"/>
    <property type="molecule type" value="Genomic_DNA"/>
</dbReference>
<accession>S7QM32</accession>
<evidence type="ECO:0000313" key="3">
    <source>
        <dbReference type="EMBL" id="EPQ60498.1"/>
    </source>
</evidence>
<feature type="signal peptide" evidence="2">
    <location>
        <begin position="1"/>
        <end position="16"/>
    </location>
</feature>
<dbReference type="PRINTS" id="PR00347">
    <property type="entry name" value="THAUMATIN"/>
</dbReference>
<dbReference type="PANTHER" id="PTHR31048">
    <property type="entry name" value="OS03G0233200 PROTEIN"/>
    <property type="match status" value="1"/>
</dbReference>
<dbReference type="InterPro" id="IPR001938">
    <property type="entry name" value="Thaumatin"/>
</dbReference>
<dbReference type="OMA" id="FAIVNNC"/>
<dbReference type="PIRSF" id="PIRSF002703">
    <property type="entry name" value="Thaumatin"/>
    <property type="match status" value="1"/>
</dbReference>
<dbReference type="PROSITE" id="PS51367">
    <property type="entry name" value="THAUMATIN_2"/>
    <property type="match status" value="1"/>
</dbReference>
<dbReference type="SUPFAM" id="SSF49870">
    <property type="entry name" value="Osmotin, thaumatin-like protein"/>
    <property type="match status" value="1"/>
</dbReference>
<dbReference type="InterPro" id="IPR037176">
    <property type="entry name" value="Osmotin/thaumatin-like_sf"/>
</dbReference>
<evidence type="ECO:0000313" key="4">
    <source>
        <dbReference type="Proteomes" id="UP000030669"/>
    </source>
</evidence>
<dbReference type="OrthoDB" id="430315at2759"/>
<reference evidence="3 4" key="1">
    <citation type="journal article" date="2012" name="Science">
        <title>The Paleozoic origin of enzymatic lignin decomposition reconstructed from 31 fungal genomes.</title>
        <authorList>
            <person name="Floudas D."/>
            <person name="Binder M."/>
            <person name="Riley R."/>
            <person name="Barry K."/>
            <person name="Blanchette R.A."/>
            <person name="Henrissat B."/>
            <person name="Martinez A.T."/>
            <person name="Otillar R."/>
            <person name="Spatafora J.W."/>
            <person name="Yadav J.S."/>
            <person name="Aerts A."/>
            <person name="Benoit I."/>
            <person name="Boyd A."/>
            <person name="Carlson A."/>
            <person name="Copeland A."/>
            <person name="Coutinho P.M."/>
            <person name="de Vries R.P."/>
            <person name="Ferreira P."/>
            <person name="Findley K."/>
            <person name="Foster B."/>
            <person name="Gaskell J."/>
            <person name="Glotzer D."/>
            <person name="Gorecki P."/>
            <person name="Heitman J."/>
            <person name="Hesse C."/>
            <person name="Hori C."/>
            <person name="Igarashi K."/>
            <person name="Jurgens J.A."/>
            <person name="Kallen N."/>
            <person name="Kersten P."/>
            <person name="Kohler A."/>
            <person name="Kuees U."/>
            <person name="Kumar T.K.A."/>
            <person name="Kuo A."/>
            <person name="LaButti K."/>
            <person name="Larrondo L.F."/>
            <person name="Lindquist E."/>
            <person name="Ling A."/>
            <person name="Lombard V."/>
            <person name="Lucas S."/>
            <person name="Lundell T."/>
            <person name="Martin R."/>
            <person name="McLaughlin D.J."/>
            <person name="Morgenstern I."/>
            <person name="Morin E."/>
            <person name="Murat C."/>
            <person name="Nagy L.G."/>
            <person name="Nolan M."/>
            <person name="Ohm R.A."/>
            <person name="Patyshakuliyeva A."/>
            <person name="Rokas A."/>
            <person name="Ruiz-Duenas F.J."/>
            <person name="Sabat G."/>
            <person name="Salamov A."/>
            <person name="Samejima M."/>
            <person name="Schmutz J."/>
            <person name="Slot J.C."/>
            <person name="St John F."/>
            <person name="Stenlid J."/>
            <person name="Sun H."/>
            <person name="Sun S."/>
            <person name="Syed K."/>
            <person name="Tsang A."/>
            <person name="Wiebenga A."/>
            <person name="Young D."/>
            <person name="Pisabarro A."/>
            <person name="Eastwood D.C."/>
            <person name="Martin F."/>
            <person name="Cullen D."/>
            <person name="Grigoriev I.V."/>
            <person name="Hibbett D.S."/>
        </authorList>
    </citation>
    <scope>NUCLEOTIDE SEQUENCE [LARGE SCALE GENOMIC DNA]</scope>
    <source>
        <strain evidence="3 4">ATCC 11539</strain>
    </source>
</reference>
<protein>
    <submittedName>
        <fullName evidence="3">Osmotin, thaumatin-like protein</fullName>
    </submittedName>
</protein>
<dbReference type="HOGENOM" id="CLU_1570687_0_0_1"/>
<dbReference type="KEGG" id="gtr:GLOTRDRAFT_89992"/>
<dbReference type="GeneID" id="19309228"/>
<dbReference type="Proteomes" id="UP000030669">
    <property type="component" value="Unassembled WGS sequence"/>
</dbReference>
<keyword evidence="1" id="KW-1015">Disulfide bond</keyword>
<evidence type="ECO:0000256" key="1">
    <source>
        <dbReference type="PIRSR" id="PIRSR002703-1"/>
    </source>
</evidence>
<dbReference type="AlphaFoldDB" id="S7QM32"/>
<dbReference type="eggNOG" id="ENOG502RCJ1">
    <property type="taxonomic scope" value="Eukaryota"/>
</dbReference>
<keyword evidence="2" id="KW-0732">Signal</keyword>
<keyword evidence="4" id="KW-1185">Reference proteome</keyword>
<dbReference type="Pfam" id="PF00314">
    <property type="entry name" value="Thaumatin"/>
    <property type="match status" value="1"/>
</dbReference>
<dbReference type="RefSeq" id="XP_007860896.1">
    <property type="nucleotide sequence ID" value="XM_007862705.1"/>
</dbReference>
<evidence type="ECO:0000256" key="2">
    <source>
        <dbReference type="SAM" id="SignalP"/>
    </source>
</evidence>
<sequence>MFTQVSVLAVAAVAGAGVIRQIPATTVTLTNDCGYQVDPAFFPQVLEGSTSTGGFPLAAGASQTVTLPSDWSGRLWGRTGCNAAGVCATGSCPSGGENCTSPAPTGPTLAQFTINGYAGYDYFNPTSDDNFNIPLTIEPGTGCSIAPVGCTDANGDGNGCGATSACPTGTDYTIVFC</sequence>
<feature type="chain" id="PRO_5004544038" evidence="2">
    <location>
        <begin position="17"/>
        <end position="177"/>
    </location>
</feature>